<keyword evidence="2" id="KW-0472">Membrane</keyword>
<proteinExistence type="predicted"/>
<protein>
    <recommendedName>
        <fullName evidence="5">Glycine cleavage system protein H</fullName>
    </recommendedName>
</protein>
<dbReference type="EMBL" id="JACPSX010000280">
    <property type="protein sequence ID" value="MBI3016237.1"/>
    <property type="molecule type" value="Genomic_DNA"/>
</dbReference>
<evidence type="ECO:0000256" key="2">
    <source>
        <dbReference type="SAM" id="Phobius"/>
    </source>
</evidence>
<feature type="transmembrane region" description="Helical" evidence="2">
    <location>
        <begin position="6"/>
        <end position="26"/>
    </location>
</feature>
<organism evidence="3 4">
    <name type="scientific">Tectimicrobiota bacterium</name>
    <dbReference type="NCBI Taxonomy" id="2528274"/>
    <lineage>
        <taxon>Bacteria</taxon>
        <taxon>Pseudomonadati</taxon>
        <taxon>Nitrospinota/Tectimicrobiota group</taxon>
        <taxon>Candidatus Tectimicrobiota</taxon>
    </lineage>
</organism>
<comment type="caution">
    <text evidence="3">The sequence shown here is derived from an EMBL/GenBank/DDBJ whole genome shotgun (WGS) entry which is preliminary data.</text>
</comment>
<keyword evidence="2" id="KW-0812">Transmembrane</keyword>
<evidence type="ECO:0000313" key="3">
    <source>
        <dbReference type="EMBL" id="MBI3016237.1"/>
    </source>
</evidence>
<gene>
    <name evidence="3" type="ORF">HYY65_14505</name>
</gene>
<dbReference type="PANTHER" id="PTHR11715:SF3">
    <property type="entry name" value="GLYCINE CLEAVAGE SYSTEM H PROTEIN-RELATED"/>
    <property type="match status" value="1"/>
</dbReference>
<accession>A0A932M1V8</accession>
<dbReference type="InterPro" id="IPR002930">
    <property type="entry name" value="GCV_H"/>
</dbReference>
<evidence type="ECO:0000313" key="4">
    <source>
        <dbReference type="Proteomes" id="UP000741360"/>
    </source>
</evidence>
<dbReference type="GO" id="GO:0019464">
    <property type="term" value="P:glycine decarboxylation via glycine cleavage system"/>
    <property type="evidence" value="ECO:0007669"/>
    <property type="project" value="InterPro"/>
</dbReference>
<keyword evidence="2" id="KW-1133">Transmembrane helix</keyword>
<evidence type="ECO:0000256" key="1">
    <source>
        <dbReference type="ARBA" id="ARBA00022823"/>
    </source>
</evidence>
<dbReference type="Proteomes" id="UP000741360">
    <property type="component" value="Unassembled WGS sequence"/>
</dbReference>
<dbReference type="SUPFAM" id="SSF51230">
    <property type="entry name" value="Single hybrid motif"/>
    <property type="match status" value="1"/>
</dbReference>
<dbReference type="Gene3D" id="2.40.50.100">
    <property type="match status" value="1"/>
</dbReference>
<keyword evidence="1" id="KW-0450">Lipoyl</keyword>
<name>A0A932M1V8_UNCTE</name>
<dbReference type="GO" id="GO:0005737">
    <property type="term" value="C:cytoplasm"/>
    <property type="evidence" value="ECO:0007669"/>
    <property type="project" value="TreeGrafter"/>
</dbReference>
<evidence type="ECO:0008006" key="5">
    <source>
        <dbReference type="Google" id="ProtNLM"/>
    </source>
</evidence>
<dbReference type="PANTHER" id="PTHR11715">
    <property type="entry name" value="GLYCINE CLEAVAGE SYSTEM H PROTEIN"/>
    <property type="match status" value="1"/>
</dbReference>
<dbReference type="CDD" id="cd06848">
    <property type="entry name" value="GCS_H"/>
    <property type="match status" value="1"/>
</dbReference>
<dbReference type="InterPro" id="IPR033753">
    <property type="entry name" value="GCV_H/Fam206"/>
</dbReference>
<dbReference type="GO" id="GO:0009249">
    <property type="term" value="P:protein lipoylation"/>
    <property type="evidence" value="ECO:0007669"/>
    <property type="project" value="TreeGrafter"/>
</dbReference>
<dbReference type="InterPro" id="IPR011053">
    <property type="entry name" value="Single_hybrid_motif"/>
</dbReference>
<dbReference type="AlphaFoldDB" id="A0A932M1V8"/>
<sequence>MILALVLTIIGFLAIGTIGLIIWGAIEAKGTLLHRIRGLQKVDGFLWHPELFYHAGHAWAKQEEDGGIRVGIDDFAQRLMDGARKVTLPPEGAWVWAGEPAMEVDCGLRKATIASPVDGIVVEVNESLHSDGSPLNRDPFGRGWTFLVKPASEKFRSLLSGDAAREWLEREIERLYQFFYTELGAAAADGGEFVSRPAAKLHDREWRALTRAFFHTA</sequence>
<reference evidence="3" key="1">
    <citation type="submission" date="2020-07" db="EMBL/GenBank/DDBJ databases">
        <title>Huge and variable diversity of episymbiotic CPR bacteria and DPANN archaea in groundwater ecosystems.</title>
        <authorList>
            <person name="He C.Y."/>
            <person name="Keren R."/>
            <person name="Whittaker M."/>
            <person name="Farag I.F."/>
            <person name="Doudna J."/>
            <person name="Cate J.H.D."/>
            <person name="Banfield J.F."/>
        </authorList>
    </citation>
    <scope>NUCLEOTIDE SEQUENCE</scope>
    <source>
        <strain evidence="3">NC_groundwater_717_Ag_S-0.2um_59_8</strain>
    </source>
</reference>
<dbReference type="GO" id="GO:0005960">
    <property type="term" value="C:glycine cleavage complex"/>
    <property type="evidence" value="ECO:0007669"/>
    <property type="project" value="InterPro"/>
</dbReference>
<dbReference type="Pfam" id="PF01597">
    <property type="entry name" value="GCV_H"/>
    <property type="match status" value="1"/>
</dbReference>